<sequence>MGMGMGMGMGQWVSTLPKLGNLLLVKHCTIVWTTLYLREKLQTSSEECGSDEVLAVFLKLKGPGDSFSFLYLLLCQTFPSFLNPWKRKKMKEKVGHMKLLRDQAVSLHSGMAKEIKLTRSQQSSQQIGDLKLMKMFKLGLIRCVSIK</sequence>
<dbReference type="Proteomes" id="UP001159364">
    <property type="component" value="Linkage Group LG05"/>
</dbReference>
<proteinExistence type="predicted"/>
<name>A0AAV8TGI4_9ROSI</name>
<accession>A0AAV8TGI4</accession>
<evidence type="ECO:0000313" key="2">
    <source>
        <dbReference type="Proteomes" id="UP001159364"/>
    </source>
</evidence>
<dbReference type="AlphaFoldDB" id="A0AAV8TGI4"/>
<gene>
    <name evidence="1" type="ORF">K2173_012066</name>
</gene>
<evidence type="ECO:0000313" key="1">
    <source>
        <dbReference type="EMBL" id="KAJ8765369.1"/>
    </source>
</evidence>
<comment type="caution">
    <text evidence="1">The sequence shown here is derived from an EMBL/GenBank/DDBJ whole genome shotgun (WGS) entry which is preliminary data.</text>
</comment>
<keyword evidence="2" id="KW-1185">Reference proteome</keyword>
<dbReference type="EMBL" id="JAIWQS010000005">
    <property type="protein sequence ID" value="KAJ8765369.1"/>
    <property type="molecule type" value="Genomic_DNA"/>
</dbReference>
<organism evidence="1 2">
    <name type="scientific">Erythroxylum novogranatense</name>
    <dbReference type="NCBI Taxonomy" id="1862640"/>
    <lineage>
        <taxon>Eukaryota</taxon>
        <taxon>Viridiplantae</taxon>
        <taxon>Streptophyta</taxon>
        <taxon>Embryophyta</taxon>
        <taxon>Tracheophyta</taxon>
        <taxon>Spermatophyta</taxon>
        <taxon>Magnoliopsida</taxon>
        <taxon>eudicotyledons</taxon>
        <taxon>Gunneridae</taxon>
        <taxon>Pentapetalae</taxon>
        <taxon>rosids</taxon>
        <taxon>fabids</taxon>
        <taxon>Malpighiales</taxon>
        <taxon>Erythroxylaceae</taxon>
        <taxon>Erythroxylum</taxon>
    </lineage>
</organism>
<reference evidence="1 2" key="1">
    <citation type="submission" date="2021-09" db="EMBL/GenBank/DDBJ databases">
        <title>Genomic insights and catalytic innovation underlie evolution of tropane alkaloids biosynthesis.</title>
        <authorList>
            <person name="Wang Y.-J."/>
            <person name="Tian T."/>
            <person name="Huang J.-P."/>
            <person name="Huang S.-X."/>
        </authorList>
    </citation>
    <scope>NUCLEOTIDE SEQUENCE [LARGE SCALE GENOMIC DNA]</scope>
    <source>
        <strain evidence="1">KIB-2018</strain>
        <tissue evidence="1">Leaf</tissue>
    </source>
</reference>
<protein>
    <submittedName>
        <fullName evidence="1">Uncharacterized protein</fullName>
    </submittedName>
</protein>